<name>A0A3N4LZN9_9PEZI</name>
<evidence type="ECO:0000313" key="2">
    <source>
        <dbReference type="EMBL" id="RPB26141.1"/>
    </source>
</evidence>
<keyword evidence="3" id="KW-1185">Reference proteome</keyword>
<dbReference type="InParanoid" id="A0A3N4LZN9"/>
<organism evidence="2 3">
    <name type="scientific">Terfezia boudieri ATCC MYA-4762</name>
    <dbReference type="NCBI Taxonomy" id="1051890"/>
    <lineage>
        <taxon>Eukaryota</taxon>
        <taxon>Fungi</taxon>
        <taxon>Dikarya</taxon>
        <taxon>Ascomycota</taxon>
        <taxon>Pezizomycotina</taxon>
        <taxon>Pezizomycetes</taxon>
        <taxon>Pezizales</taxon>
        <taxon>Pezizaceae</taxon>
        <taxon>Terfezia</taxon>
    </lineage>
</organism>
<reference evidence="2 3" key="1">
    <citation type="journal article" date="2018" name="Nat. Ecol. Evol.">
        <title>Pezizomycetes genomes reveal the molecular basis of ectomycorrhizal truffle lifestyle.</title>
        <authorList>
            <person name="Murat C."/>
            <person name="Payen T."/>
            <person name="Noel B."/>
            <person name="Kuo A."/>
            <person name="Morin E."/>
            <person name="Chen J."/>
            <person name="Kohler A."/>
            <person name="Krizsan K."/>
            <person name="Balestrini R."/>
            <person name="Da Silva C."/>
            <person name="Montanini B."/>
            <person name="Hainaut M."/>
            <person name="Levati E."/>
            <person name="Barry K.W."/>
            <person name="Belfiori B."/>
            <person name="Cichocki N."/>
            <person name="Clum A."/>
            <person name="Dockter R.B."/>
            <person name="Fauchery L."/>
            <person name="Guy J."/>
            <person name="Iotti M."/>
            <person name="Le Tacon F."/>
            <person name="Lindquist E.A."/>
            <person name="Lipzen A."/>
            <person name="Malagnac F."/>
            <person name="Mello A."/>
            <person name="Molinier V."/>
            <person name="Miyauchi S."/>
            <person name="Poulain J."/>
            <person name="Riccioni C."/>
            <person name="Rubini A."/>
            <person name="Sitrit Y."/>
            <person name="Splivallo R."/>
            <person name="Traeger S."/>
            <person name="Wang M."/>
            <person name="Zifcakova L."/>
            <person name="Wipf D."/>
            <person name="Zambonelli A."/>
            <person name="Paolocci F."/>
            <person name="Nowrousian M."/>
            <person name="Ottonello S."/>
            <person name="Baldrian P."/>
            <person name="Spatafora J.W."/>
            <person name="Henrissat B."/>
            <person name="Nagy L.G."/>
            <person name="Aury J.M."/>
            <person name="Wincker P."/>
            <person name="Grigoriev I.V."/>
            <person name="Bonfante P."/>
            <person name="Martin F.M."/>
        </authorList>
    </citation>
    <scope>NUCLEOTIDE SEQUENCE [LARGE SCALE GENOMIC DNA]</scope>
    <source>
        <strain evidence="2 3">ATCC MYA-4762</strain>
    </source>
</reference>
<accession>A0A3N4LZN9</accession>
<dbReference type="EMBL" id="ML121535">
    <property type="protein sequence ID" value="RPB26141.1"/>
    <property type="molecule type" value="Genomic_DNA"/>
</dbReference>
<protein>
    <submittedName>
        <fullName evidence="2">Uncharacterized protein</fullName>
    </submittedName>
</protein>
<evidence type="ECO:0000313" key="3">
    <source>
        <dbReference type="Proteomes" id="UP000267821"/>
    </source>
</evidence>
<proteinExistence type="predicted"/>
<dbReference type="AlphaFoldDB" id="A0A3N4LZN9"/>
<feature type="signal peptide" evidence="1">
    <location>
        <begin position="1"/>
        <end position="23"/>
    </location>
</feature>
<feature type="non-terminal residue" evidence="2">
    <location>
        <position position="163"/>
    </location>
</feature>
<gene>
    <name evidence="2" type="ORF">L211DRAFT_835505</name>
</gene>
<dbReference type="OrthoDB" id="5483893at2759"/>
<feature type="chain" id="PRO_5017922867" evidence="1">
    <location>
        <begin position="24"/>
        <end position="163"/>
    </location>
</feature>
<dbReference type="Proteomes" id="UP000267821">
    <property type="component" value="Unassembled WGS sequence"/>
</dbReference>
<keyword evidence="1" id="KW-0732">Signal</keyword>
<evidence type="ECO:0000256" key="1">
    <source>
        <dbReference type="SAM" id="SignalP"/>
    </source>
</evidence>
<sequence>MYLYYLSVITILLVMLSRHVVKTTITTTTTTTTTTITTTITTVKATITTVLSTTTMTTTTYRGASIDLDAVLQRSIDCQVLAEIKAERVLQYFIKQSKYQLVKYQPATHQLCSQPPPFLIKERVRWDNRWIDCNLDLITETSDSVLDTIPDSECSWGTGIRGG</sequence>